<feature type="region of interest" description="Disordered" evidence="1">
    <location>
        <begin position="87"/>
        <end position="110"/>
    </location>
</feature>
<name>A0AAV6TS63_9ARAC</name>
<organism evidence="3 4">
    <name type="scientific">Oedothorax gibbosus</name>
    <dbReference type="NCBI Taxonomy" id="931172"/>
    <lineage>
        <taxon>Eukaryota</taxon>
        <taxon>Metazoa</taxon>
        <taxon>Ecdysozoa</taxon>
        <taxon>Arthropoda</taxon>
        <taxon>Chelicerata</taxon>
        <taxon>Arachnida</taxon>
        <taxon>Araneae</taxon>
        <taxon>Araneomorphae</taxon>
        <taxon>Entelegynae</taxon>
        <taxon>Araneoidea</taxon>
        <taxon>Linyphiidae</taxon>
        <taxon>Erigoninae</taxon>
        <taxon>Oedothorax</taxon>
    </lineage>
</organism>
<dbReference type="EMBL" id="JAFNEN010001118">
    <property type="protein sequence ID" value="KAG8174885.1"/>
    <property type="molecule type" value="Genomic_DNA"/>
</dbReference>
<gene>
    <name evidence="3" type="ORF">JTE90_020615</name>
</gene>
<evidence type="ECO:0000313" key="4">
    <source>
        <dbReference type="Proteomes" id="UP000827092"/>
    </source>
</evidence>
<keyword evidence="4" id="KW-1185">Reference proteome</keyword>
<feature type="domain" description="IRF tryptophan pentad repeat" evidence="2">
    <location>
        <begin position="1"/>
        <end position="47"/>
    </location>
</feature>
<dbReference type="AlphaFoldDB" id="A0AAV6TS63"/>
<evidence type="ECO:0000256" key="1">
    <source>
        <dbReference type="SAM" id="MobiDB-lite"/>
    </source>
</evidence>
<feature type="region of interest" description="Disordered" evidence="1">
    <location>
        <begin position="127"/>
        <end position="210"/>
    </location>
</feature>
<feature type="compositionally biased region" description="Basic residues" evidence="1">
    <location>
        <begin position="272"/>
        <end position="285"/>
    </location>
</feature>
<dbReference type="Proteomes" id="UP000827092">
    <property type="component" value="Unassembled WGS sequence"/>
</dbReference>
<proteinExistence type="predicted"/>
<accession>A0AAV6TS63</accession>
<evidence type="ECO:0000313" key="3">
    <source>
        <dbReference type="EMBL" id="KAG8174885.1"/>
    </source>
</evidence>
<comment type="caution">
    <text evidence="3">The sequence shown here is derived from an EMBL/GenBank/DDBJ whole genome shotgun (WGS) entry which is preliminary data.</text>
</comment>
<protein>
    <recommendedName>
        <fullName evidence="2">IRF tryptophan pentad repeat domain-containing protein</fullName>
    </recommendedName>
</protein>
<reference evidence="3 4" key="1">
    <citation type="journal article" date="2022" name="Nat. Ecol. Evol.">
        <title>A masculinizing supergene underlies an exaggerated male reproductive morph in a spider.</title>
        <authorList>
            <person name="Hendrickx F."/>
            <person name="De Corte Z."/>
            <person name="Sonet G."/>
            <person name="Van Belleghem S.M."/>
            <person name="Kostlbacher S."/>
            <person name="Vangestel C."/>
        </authorList>
    </citation>
    <scope>NUCLEOTIDE SEQUENCE [LARGE SCALE GENOMIC DNA]</scope>
    <source>
        <strain evidence="3">W744_W776</strain>
    </source>
</reference>
<sequence>MKGRYNPDETNYYMFSKQRFGAALKKQCSVRQLPSENRYVKEYQLLMDGDERKAMIHIGNLDSELQLYCRTKKWVVMATIGFGDDPFPNLGGLHSPGRRTPPNRARSRSPSLMRDLDFLDNLNFDSFLQNPPSNGNRGRSSPVLPELDVNSSDFVDHVQSPGRRTPSHGNRGRSSPVLPELDVNSSDFADHVQSPGRRTPAEGTRVSPNAFDHLDFDSVEFDRPLRVDIPDATVRAIHIPDPAVELNAIHNPDPFVESRPDSPEPPGIPRNTGRRRPGPRNRHLRWSGDRQTLEYNLGDQRIQFHNEEGEFATQKLPKRPCRLLLSHCSKNHPVRRDRPRNTVIRLRRRRL</sequence>
<evidence type="ECO:0000259" key="2">
    <source>
        <dbReference type="PROSITE" id="PS51507"/>
    </source>
</evidence>
<dbReference type="GO" id="GO:0000976">
    <property type="term" value="F:transcription cis-regulatory region binding"/>
    <property type="evidence" value="ECO:0007669"/>
    <property type="project" value="InterPro"/>
</dbReference>
<dbReference type="InterPro" id="IPR001346">
    <property type="entry name" value="Interferon_reg_fact_DNA-bd_dom"/>
</dbReference>
<dbReference type="PROSITE" id="PS51507">
    <property type="entry name" value="IRF_2"/>
    <property type="match status" value="1"/>
</dbReference>
<feature type="region of interest" description="Disordered" evidence="1">
    <location>
        <begin position="251"/>
        <end position="285"/>
    </location>
</feature>